<feature type="compositionally biased region" description="Basic and acidic residues" evidence="1">
    <location>
        <begin position="658"/>
        <end position="674"/>
    </location>
</feature>
<feature type="compositionally biased region" description="Low complexity" evidence="1">
    <location>
        <begin position="340"/>
        <end position="352"/>
    </location>
</feature>
<feature type="region of interest" description="Disordered" evidence="1">
    <location>
        <begin position="334"/>
        <end position="361"/>
    </location>
</feature>
<dbReference type="GeneID" id="92210685"/>
<keyword evidence="3" id="KW-1185">Reference proteome</keyword>
<feature type="compositionally biased region" description="Polar residues" evidence="1">
    <location>
        <begin position="97"/>
        <end position="121"/>
    </location>
</feature>
<proteinExistence type="predicted"/>
<feature type="compositionally biased region" description="Basic and acidic residues" evidence="1">
    <location>
        <begin position="838"/>
        <end position="852"/>
    </location>
</feature>
<feature type="compositionally biased region" description="Gly residues" evidence="1">
    <location>
        <begin position="742"/>
        <end position="763"/>
    </location>
</feature>
<dbReference type="Proteomes" id="UP001497383">
    <property type="component" value="Chromosome 7"/>
</dbReference>
<feature type="compositionally biased region" description="Low complexity" evidence="1">
    <location>
        <begin position="9"/>
        <end position="25"/>
    </location>
</feature>
<gene>
    <name evidence="2" type="ORF">LODBEIA_P54890</name>
</gene>
<feature type="region of interest" description="Disordered" evidence="1">
    <location>
        <begin position="1"/>
        <end position="145"/>
    </location>
</feature>
<organism evidence="2 3">
    <name type="scientific">Lodderomyces beijingensis</name>
    <dbReference type="NCBI Taxonomy" id="1775926"/>
    <lineage>
        <taxon>Eukaryota</taxon>
        <taxon>Fungi</taxon>
        <taxon>Dikarya</taxon>
        <taxon>Ascomycota</taxon>
        <taxon>Saccharomycotina</taxon>
        <taxon>Pichiomycetes</taxon>
        <taxon>Debaryomycetaceae</taxon>
        <taxon>Candida/Lodderomyces clade</taxon>
        <taxon>Lodderomyces</taxon>
    </lineage>
</organism>
<feature type="region of interest" description="Disordered" evidence="1">
    <location>
        <begin position="739"/>
        <end position="779"/>
    </location>
</feature>
<feature type="region of interest" description="Disordered" evidence="1">
    <location>
        <begin position="797"/>
        <end position="862"/>
    </location>
</feature>
<dbReference type="RefSeq" id="XP_066832427.1">
    <property type="nucleotide sequence ID" value="XM_066975826.1"/>
</dbReference>
<feature type="region of interest" description="Disordered" evidence="1">
    <location>
        <begin position="610"/>
        <end position="685"/>
    </location>
</feature>
<feature type="region of interest" description="Disordered" evidence="1">
    <location>
        <begin position="169"/>
        <end position="200"/>
    </location>
</feature>
<evidence type="ECO:0000313" key="3">
    <source>
        <dbReference type="Proteomes" id="UP001497383"/>
    </source>
</evidence>
<feature type="compositionally biased region" description="Polar residues" evidence="1">
    <location>
        <begin position="768"/>
        <end position="779"/>
    </location>
</feature>
<feature type="compositionally biased region" description="Low complexity" evidence="1">
    <location>
        <begin position="611"/>
        <end position="635"/>
    </location>
</feature>
<protein>
    <submittedName>
        <fullName evidence="2">Uncharacterized protein</fullName>
    </submittedName>
</protein>
<feature type="compositionally biased region" description="Low complexity" evidence="1">
    <location>
        <begin position="122"/>
        <end position="131"/>
    </location>
</feature>
<dbReference type="EMBL" id="OZ022411">
    <property type="protein sequence ID" value="CAK9441621.1"/>
    <property type="molecule type" value="Genomic_DNA"/>
</dbReference>
<accession>A0ABP0ZWH9</accession>
<feature type="compositionally biased region" description="Polar residues" evidence="1">
    <location>
        <begin position="169"/>
        <end position="178"/>
    </location>
</feature>
<feature type="compositionally biased region" description="Polar residues" evidence="1">
    <location>
        <begin position="47"/>
        <end position="65"/>
    </location>
</feature>
<reference evidence="2 3" key="1">
    <citation type="submission" date="2024-03" db="EMBL/GenBank/DDBJ databases">
        <authorList>
            <person name="Brejova B."/>
        </authorList>
    </citation>
    <scope>NUCLEOTIDE SEQUENCE [LARGE SCALE GENOMIC DNA]</scope>
    <source>
        <strain evidence="2 3">CBS 14171</strain>
    </source>
</reference>
<feature type="compositionally biased region" description="Acidic residues" evidence="1">
    <location>
        <begin position="248"/>
        <end position="264"/>
    </location>
</feature>
<feature type="compositionally biased region" description="Low complexity" evidence="1">
    <location>
        <begin position="810"/>
        <end position="837"/>
    </location>
</feature>
<evidence type="ECO:0000256" key="1">
    <source>
        <dbReference type="SAM" id="MobiDB-lite"/>
    </source>
</evidence>
<evidence type="ECO:0000313" key="2">
    <source>
        <dbReference type="EMBL" id="CAK9441621.1"/>
    </source>
</evidence>
<feature type="compositionally biased region" description="Polar residues" evidence="1">
    <location>
        <begin position="26"/>
        <end position="38"/>
    </location>
</feature>
<feature type="compositionally biased region" description="Polar residues" evidence="1">
    <location>
        <begin position="132"/>
        <end position="145"/>
    </location>
</feature>
<sequence>MTTTFLTTSPIPSAAASASAPASASFKENGQSTCNPIETATDESKPRTFTSQVNFKPQQLYVSTPLSPPSKAIHKPSPMTTSTVEATPRPSPFSKRVSFNNLNPEDDSNVLSNQPIYNQAGSNPSSPSSYSQFKRNNSGSSAQNVSSLLSGVPQVKKPDIVLSSVFMTNANPNHSTSIARKRRLKLPSPPEKSILKNRVSRQQLDYNERFQGKIAEGTINYHEDDIDIHVNDNDNDDNDNNDNNNNDAEGEDNDDDDDNNEEAIDASAEAGSPISGPIAAKPRRKSYAEMTDEELMALDPQFSNFKSRATTFDSFKFDNQKMFYREERRSSATQVAAALKSQQKQQSQQQQQHPYPTSNENNYRSIALTVRHNRYDQVDFNRTIVTTISGRKHTWHSLDWLLQINNVDGSEQQSSSFLVDGDHLVVTSLISKDYIKEYNCKRRKLALEVYLQQKCTNLLDYLKEYLVKLDLKVKMTVEFVIDGDINDYYSFSENGVKFMMHHVYKQYQPNLCVLGNKSSNLNFKYPIKIKKSAHDEYMIKISSYIVKYSPVPVVLVGGSQHHQDLFSAKRRRKSDVDTPNLPKITFSDVEQVTSPISPKDSSFLIKPTITNSSATSNNSNSSNSNSSLDSSVESFSPRELLTNNNNINSKNNEEGEEGRDPELRQFDSRPQHDIEPEEQSELDKIKSLPFDSPLKLQKWISFISDQSYQGSVNYIQAVNSKDDSLKIDDKIHQIYKSQSGCAGAGSGGSGGNSRGGSFSGGTSGILSNTSRDGSVSSSTDGNIYKVKSLISIKDDEEVKKKQELRRKRNSNGASIGSNIRGNSSKSSLSSCDGSKGSSTKDKKTEKKPEKKTSFWKKLGFKK</sequence>
<feature type="region of interest" description="Disordered" evidence="1">
    <location>
        <begin position="227"/>
        <end position="287"/>
    </location>
</feature>
<name>A0ABP0ZWH9_9ASCO</name>